<dbReference type="InterPro" id="IPR003767">
    <property type="entry name" value="Malate/L-lactate_DH-like"/>
</dbReference>
<evidence type="ECO:0000313" key="3">
    <source>
        <dbReference type="EMBL" id="KAK0742982.1"/>
    </source>
</evidence>
<reference evidence="3" key="1">
    <citation type="submission" date="2023-06" db="EMBL/GenBank/DDBJ databases">
        <title>Genome-scale phylogeny and comparative genomics of the fungal order Sordariales.</title>
        <authorList>
            <consortium name="Lawrence Berkeley National Laboratory"/>
            <person name="Hensen N."/>
            <person name="Bonometti L."/>
            <person name="Westerberg I."/>
            <person name="Brannstrom I.O."/>
            <person name="Guillou S."/>
            <person name="Cros-Aarteil S."/>
            <person name="Calhoun S."/>
            <person name="Haridas S."/>
            <person name="Kuo A."/>
            <person name="Mondo S."/>
            <person name="Pangilinan J."/>
            <person name="Riley R."/>
            <person name="LaButti K."/>
            <person name="Andreopoulos B."/>
            <person name="Lipzen A."/>
            <person name="Chen C."/>
            <person name="Yanf M."/>
            <person name="Daum C."/>
            <person name="Ng V."/>
            <person name="Clum A."/>
            <person name="Steindorff A."/>
            <person name="Ohm R."/>
            <person name="Martin F."/>
            <person name="Silar P."/>
            <person name="Natvig D."/>
            <person name="Lalanne C."/>
            <person name="Gautier V."/>
            <person name="Ament-velasquez S.L."/>
            <person name="Kruys A."/>
            <person name="Hutchinson M.I."/>
            <person name="Powell A.J."/>
            <person name="Barry K."/>
            <person name="Miller A.N."/>
            <person name="Grigoriev I.V."/>
            <person name="Debuchy R."/>
            <person name="Gladieux P."/>
            <person name="Thoren M.H."/>
            <person name="Johannesson H."/>
        </authorList>
    </citation>
    <scope>NUCLEOTIDE SEQUENCE</scope>
    <source>
        <strain evidence="3">SMH3187-1</strain>
    </source>
</reference>
<keyword evidence="4" id="KW-1185">Reference proteome</keyword>
<accession>A0AA40K289</accession>
<dbReference type="SUPFAM" id="SSF89733">
    <property type="entry name" value="L-sulfolactate dehydrogenase-like"/>
    <property type="match status" value="1"/>
</dbReference>
<comment type="similarity">
    <text evidence="1">Belongs to the LDH2/MDH2 oxidoreductase family.</text>
</comment>
<evidence type="ECO:0000256" key="1">
    <source>
        <dbReference type="ARBA" id="ARBA00006056"/>
    </source>
</evidence>
<dbReference type="InterPro" id="IPR036111">
    <property type="entry name" value="Mal/L-sulfo/L-lacto_DH-like_sf"/>
</dbReference>
<organism evidence="3 4">
    <name type="scientific">Schizothecium vesticola</name>
    <dbReference type="NCBI Taxonomy" id="314040"/>
    <lineage>
        <taxon>Eukaryota</taxon>
        <taxon>Fungi</taxon>
        <taxon>Dikarya</taxon>
        <taxon>Ascomycota</taxon>
        <taxon>Pezizomycotina</taxon>
        <taxon>Sordariomycetes</taxon>
        <taxon>Sordariomycetidae</taxon>
        <taxon>Sordariales</taxon>
        <taxon>Schizotheciaceae</taxon>
        <taxon>Schizothecium</taxon>
    </lineage>
</organism>
<evidence type="ECO:0000313" key="4">
    <source>
        <dbReference type="Proteomes" id="UP001172155"/>
    </source>
</evidence>
<dbReference type="PANTHER" id="PTHR11091">
    <property type="entry name" value="OXIDOREDUCTASE-RELATED"/>
    <property type="match status" value="1"/>
</dbReference>
<dbReference type="InterPro" id="IPR043143">
    <property type="entry name" value="Mal/L-sulf/L-lact_DH-like_NADP"/>
</dbReference>
<dbReference type="Gene3D" id="3.30.1370.60">
    <property type="entry name" value="Hypothetical oxidoreductase yiak, domain 2"/>
    <property type="match status" value="1"/>
</dbReference>
<dbReference type="InterPro" id="IPR043144">
    <property type="entry name" value="Mal/L-sulf/L-lact_DH-like_ah"/>
</dbReference>
<dbReference type="Proteomes" id="UP001172155">
    <property type="component" value="Unassembled WGS sequence"/>
</dbReference>
<keyword evidence="2" id="KW-0560">Oxidoreductase</keyword>
<proteinExistence type="inferred from homology"/>
<dbReference type="Pfam" id="PF02615">
    <property type="entry name" value="Ldh_2"/>
    <property type="match status" value="1"/>
</dbReference>
<name>A0AA40K289_9PEZI</name>
<dbReference type="AlphaFoldDB" id="A0AA40K289"/>
<gene>
    <name evidence="3" type="ORF">B0T18DRAFT_329460</name>
</gene>
<dbReference type="Gene3D" id="1.10.1530.10">
    <property type="match status" value="1"/>
</dbReference>
<dbReference type="EMBL" id="JAUKUD010000005">
    <property type="protein sequence ID" value="KAK0742982.1"/>
    <property type="molecule type" value="Genomic_DNA"/>
</dbReference>
<comment type="caution">
    <text evidence="3">The sequence shown here is derived from an EMBL/GenBank/DDBJ whole genome shotgun (WGS) entry which is preliminary data.</text>
</comment>
<dbReference type="GO" id="GO:0016491">
    <property type="term" value="F:oxidoreductase activity"/>
    <property type="evidence" value="ECO:0007669"/>
    <property type="project" value="UniProtKB-KW"/>
</dbReference>
<sequence>MADPQTPVLVRHEDAETFATNLLIAAGVPPAPAAITASALVEADLRGVESHGINRLPSYLARMRHGVLDPAASPTLVHLTPAVAQINAHNTLGFPAAALAIDTAVSLASTSGIGLVSVTASNHFGMAAWLVRRAATAGFLSLVFTTASPALAPWGGRVPLLGIAPLACGAPGSPHPFILDMAPSVAARGRIHRALRRGEAIPVGWALDKEGRETEDPAAALDGGVMMPVGGPKGVGLAVMMEVLAGVMTGAGFAGGVVGPGDVSRPAGVGHLVVAMRADLFVSAEEFRERMGVLWGEVVGAERREGVDRIWFPGEREQVCEERRREGGIPYVRGEVEVLNEEARRLGVEGLREMVEGV</sequence>
<protein>
    <submittedName>
        <fullName evidence="3">Malate/L-lactate dehydrogenase</fullName>
    </submittedName>
</protein>
<dbReference type="PANTHER" id="PTHR11091:SF0">
    <property type="entry name" value="MALATE DEHYDROGENASE"/>
    <property type="match status" value="1"/>
</dbReference>
<evidence type="ECO:0000256" key="2">
    <source>
        <dbReference type="ARBA" id="ARBA00023002"/>
    </source>
</evidence>